<gene>
    <name evidence="2" type="ORF">EQU24_21510</name>
</gene>
<dbReference type="EMBL" id="CP035467">
    <property type="protein sequence ID" value="QCW84528.1"/>
    <property type="molecule type" value="Genomic_DNA"/>
</dbReference>
<dbReference type="Pfam" id="PF04324">
    <property type="entry name" value="Fer2_BFD"/>
    <property type="match status" value="1"/>
</dbReference>
<dbReference type="InterPro" id="IPR007419">
    <property type="entry name" value="BFD-like_2Fe2S-bd_dom"/>
</dbReference>
<evidence type="ECO:0000259" key="1">
    <source>
        <dbReference type="Pfam" id="PF04324"/>
    </source>
</evidence>
<reference evidence="3" key="1">
    <citation type="journal article" date="2019" name="J. Bacteriol.">
        <title>A Mutagenic Screen Identifies a TonB-Dependent Receptor Required for the Lanthanide Metal Switch in the Type I Methanotroph 'Methylotuvimicrobium buryatense' 5GB1C.</title>
        <authorList>
            <person name="Groom J.D."/>
            <person name="Ford S.M."/>
            <person name="Pesesky M.W."/>
            <person name="Lidstrom M.E."/>
        </authorList>
    </citation>
    <scope>NUCLEOTIDE SEQUENCE [LARGE SCALE GENOMIC DNA]</scope>
    <source>
        <strain evidence="3">5GB1C</strain>
    </source>
</reference>
<accession>A0A4P9USL5</accession>
<dbReference type="STRING" id="675511.GCA_000341735_03125"/>
<dbReference type="KEGG" id="mbur:EQU24_21510"/>
<keyword evidence="3" id="KW-1185">Reference proteome</keyword>
<dbReference type="OrthoDB" id="8537435at2"/>
<dbReference type="Proteomes" id="UP000305881">
    <property type="component" value="Chromosome"/>
</dbReference>
<organism evidence="2 3">
    <name type="scientific">Methylotuvimicrobium buryatense</name>
    <name type="common">Methylomicrobium buryatense</name>
    <dbReference type="NCBI Taxonomy" id="95641"/>
    <lineage>
        <taxon>Bacteria</taxon>
        <taxon>Pseudomonadati</taxon>
        <taxon>Pseudomonadota</taxon>
        <taxon>Gammaproteobacteria</taxon>
        <taxon>Methylococcales</taxon>
        <taxon>Methylococcaceae</taxon>
        <taxon>Methylotuvimicrobium</taxon>
    </lineage>
</organism>
<dbReference type="Gene3D" id="1.10.10.1100">
    <property type="entry name" value="BFD-like [2Fe-2S]-binding domain"/>
    <property type="match status" value="1"/>
</dbReference>
<evidence type="ECO:0000313" key="3">
    <source>
        <dbReference type="Proteomes" id="UP000305881"/>
    </source>
</evidence>
<feature type="domain" description="BFD-like [2Fe-2S]-binding" evidence="1">
    <location>
        <begin position="13"/>
        <end position="60"/>
    </location>
</feature>
<dbReference type="AlphaFoldDB" id="A0A4P9USL5"/>
<evidence type="ECO:0000313" key="2">
    <source>
        <dbReference type="EMBL" id="QCW84528.1"/>
    </source>
</evidence>
<dbReference type="InterPro" id="IPR041854">
    <property type="entry name" value="BFD-like_2Fe2S-bd_dom_sf"/>
</dbReference>
<sequence length="69" mass="7487">MNQVRPDNNNDVLCACSGTTDRQIRRLIDEGITDPERLSRITGACSGCGSCESTLMALLNTVSFKEPLV</sequence>
<protein>
    <submittedName>
        <fullName evidence="2">(2Fe-2S)-binding protein</fullName>
    </submittedName>
</protein>
<proteinExistence type="predicted"/>
<dbReference type="RefSeq" id="WP_017841583.1">
    <property type="nucleotide sequence ID" value="NZ_CP035467.1"/>
</dbReference>
<name>A0A4P9USL5_METBY</name>